<dbReference type="Proteomes" id="UP000184330">
    <property type="component" value="Unassembled WGS sequence"/>
</dbReference>
<proteinExistence type="predicted"/>
<dbReference type="InterPro" id="IPR020846">
    <property type="entry name" value="MFS_dom"/>
</dbReference>
<keyword evidence="2 6" id="KW-0812">Transmembrane</keyword>
<evidence type="ECO:0000256" key="5">
    <source>
        <dbReference type="SAM" id="MobiDB-lite"/>
    </source>
</evidence>
<feature type="domain" description="Major facilitator superfamily (MFS) profile" evidence="7">
    <location>
        <begin position="1"/>
        <end position="310"/>
    </location>
</feature>
<dbReference type="PANTHER" id="PTHR23501">
    <property type="entry name" value="MAJOR FACILITATOR SUPERFAMILY"/>
    <property type="match status" value="1"/>
</dbReference>
<protein>
    <recommendedName>
        <fullName evidence="7">Major facilitator superfamily (MFS) profile domain-containing protein</fullName>
    </recommendedName>
</protein>
<evidence type="ECO:0000259" key="7">
    <source>
        <dbReference type="PROSITE" id="PS50850"/>
    </source>
</evidence>
<feature type="transmembrane region" description="Helical" evidence="6">
    <location>
        <begin position="219"/>
        <end position="240"/>
    </location>
</feature>
<dbReference type="EMBL" id="FJOG01000022">
    <property type="protein sequence ID" value="CZR62812.1"/>
    <property type="molecule type" value="Genomic_DNA"/>
</dbReference>
<dbReference type="Gene3D" id="1.20.1720.10">
    <property type="entry name" value="Multidrug resistance protein D"/>
    <property type="match status" value="1"/>
</dbReference>
<evidence type="ECO:0000256" key="2">
    <source>
        <dbReference type="ARBA" id="ARBA00022692"/>
    </source>
</evidence>
<evidence type="ECO:0000313" key="9">
    <source>
        <dbReference type="Proteomes" id="UP000184330"/>
    </source>
</evidence>
<name>A0A1L7XCR7_9HELO</name>
<evidence type="ECO:0000256" key="1">
    <source>
        <dbReference type="ARBA" id="ARBA00004141"/>
    </source>
</evidence>
<evidence type="ECO:0000313" key="8">
    <source>
        <dbReference type="EMBL" id="CZR62812.1"/>
    </source>
</evidence>
<evidence type="ECO:0000256" key="6">
    <source>
        <dbReference type="SAM" id="Phobius"/>
    </source>
</evidence>
<dbReference type="STRING" id="576137.A0A1L7XCR7"/>
<keyword evidence="9" id="KW-1185">Reference proteome</keyword>
<feature type="region of interest" description="Disordered" evidence="5">
    <location>
        <begin position="1"/>
        <end position="50"/>
    </location>
</feature>
<dbReference type="AlphaFoldDB" id="A0A1L7XCR7"/>
<reference evidence="8 9" key="1">
    <citation type="submission" date="2016-03" db="EMBL/GenBank/DDBJ databases">
        <authorList>
            <person name="Ploux O."/>
        </authorList>
    </citation>
    <scope>NUCLEOTIDE SEQUENCE [LARGE SCALE GENOMIC DNA]</scope>
    <source>
        <strain evidence="8 9">UAMH 11012</strain>
    </source>
</reference>
<dbReference type="InterPro" id="IPR011701">
    <property type="entry name" value="MFS"/>
</dbReference>
<keyword evidence="4 6" id="KW-0472">Membrane</keyword>
<dbReference type="PANTHER" id="PTHR23501:SF81">
    <property type="entry name" value="VACUOLAR BASIC AMINO ACID TRANSPORTER 2"/>
    <property type="match status" value="1"/>
</dbReference>
<keyword evidence="3 6" id="KW-1133">Transmembrane helix</keyword>
<organism evidence="8 9">
    <name type="scientific">Phialocephala subalpina</name>
    <dbReference type="NCBI Taxonomy" id="576137"/>
    <lineage>
        <taxon>Eukaryota</taxon>
        <taxon>Fungi</taxon>
        <taxon>Dikarya</taxon>
        <taxon>Ascomycota</taxon>
        <taxon>Pezizomycotina</taxon>
        <taxon>Leotiomycetes</taxon>
        <taxon>Helotiales</taxon>
        <taxon>Mollisiaceae</taxon>
        <taxon>Phialocephala</taxon>
        <taxon>Phialocephala fortinii species complex</taxon>
    </lineage>
</organism>
<gene>
    <name evidence="8" type="ORF">PAC_12709</name>
</gene>
<accession>A0A1L7XCR7</accession>
<sequence length="310" mass="33426">MSDETQLEPFVAQGAAEAQDFVEEDSTQNESSALIPKASSEEEPTSQKWSPGPGLVWIQIDFNAAITISWLTTAYLITSLAFRPLYGRFSDLLGRRACFFSATGTFRMGCLGCGLAPDIIFLNLMRALTGLGGGLGRPNRMEVVLPLPSPGLFGGLIIGYFVIVNPPPSETEVDGNLGEGKKSLWRQIDISGSILLAIGLSAQLTALSLGGNQYPWSDFTFIVSLVVSVVILIVFVVVEVKTKSLPIMPMWMLKDRTVLLNTISNILFGKTVFESRSSSKPVLLESASKAGMRLIIPSLATSIRATFTGL</sequence>
<evidence type="ECO:0000256" key="4">
    <source>
        <dbReference type="ARBA" id="ARBA00023136"/>
    </source>
</evidence>
<dbReference type="SUPFAM" id="SSF103473">
    <property type="entry name" value="MFS general substrate transporter"/>
    <property type="match status" value="1"/>
</dbReference>
<dbReference type="OrthoDB" id="6770063at2759"/>
<dbReference type="Pfam" id="PF07690">
    <property type="entry name" value="MFS_1"/>
    <property type="match status" value="1"/>
</dbReference>
<comment type="subcellular location">
    <subcellularLocation>
        <location evidence="1">Membrane</location>
        <topology evidence="1">Multi-pass membrane protein</topology>
    </subcellularLocation>
</comment>
<feature type="transmembrane region" description="Helical" evidence="6">
    <location>
        <begin position="143"/>
        <end position="163"/>
    </location>
</feature>
<feature type="transmembrane region" description="Helical" evidence="6">
    <location>
        <begin position="184"/>
        <end position="207"/>
    </location>
</feature>
<feature type="transmembrane region" description="Helical" evidence="6">
    <location>
        <begin position="98"/>
        <end position="123"/>
    </location>
</feature>
<dbReference type="PROSITE" id="PS50850">
    <property type="entry name" value="MFS"/>
    <property type="match status" value="1"/>
</dbReference>
<feature type="transmembrane region" description="Helical" evidence="6">
    <location>
        <begin position="56"/>
        <end position="77"/>
    </location>
</feature>
<dbReference type="GO" id="GO:0000329">
    <property type="term" value="C:fungal-type vacuole membrane"/>
    <property type="evidence" value="ECO:0007669"/>
    <property type="project" value="TreeGrafter"/>
</dbReference>
<evidence type="ECO:0000256" key="3">
    <source>
        <dbReference type="ARBA" id="ARBA00022989"/>
    </source>
</evidence>
<dbReference type="InterPro" id="IPR036259">
    <property type="entry name" value="MFS_trans_sf"/>
</dbReference>
<dbReference type="GO" id="GO:0015174">
    <property type="term" value="F:basic amino acid transmembrane transporter activity"/>
    <property type="evidence" value="ECO:0007669"/>
    <property type="project" value="TreeGrafter"/>
</dbReference>